<evidence type="ECO:0000256" key="3">
    <source>
        <dbReference type="ARBA" id="ARBA00022857"/>
    </source>
</evidence>
<keyword evidence="8" id="KW-1185">Reference proteome</keyword>
<dbReference type="RefSeq" id="WP_099554255.1">
    <property type="nucleotide sequence ID" value="NZ_LT960614.1"/>
</dbReference>
<evidence type="ECO:0000313" key="7">
    <source>
        <dbReference type="EMBL" id="SON54162.1"/>
    </source>
</evidence>
<sequence length="204" mass="22059">MDAALPKTRGALDATALDVLFREARTHNAWLDKPVPESLLKELAEIAEFGPTAINALPARFAFVQSRAAKEKLKPTLSPGNVDKTMSAPVTVIAAYDTAFYDHLPKTFPHADMKSNFVGAPEEVITKTALQSATLQAGYLILAARALGLDTGPMGGFDAAAVDAAFFEGTTWKSFLLINLGYGDAEKLFPRNPRLELSEFTQFL</sequence>
<reference evidence="8" key="1">
    <citation type="submission" date="2017-09" db="EMBL/GenBank/DDBJ databases">
        <title>Genome sequence of Nannocystis excedens DSM 71.</title>
        <authorList>
            <person name="Blom J."/>
        </authorList>
    </citation>
    <scope>NUCLEOTIDE SEQUENCE [LARGE SCALE GENOMIC DNA]</scope>
    <source>
        <strain evidence="8">type strain: E19</strain>
    </source>
</reference>
<feature type="domain" description="Nitroreductase" evidence="6">
    <location>
        <begin position="25"/>
        <end position="182"/>
    </location>
</feature>
<dbReference type="EC" id="1.-.-.-" evidence="5"/>
<keyword evidence="1 5" id="KW-0285">Flavoprotein</keyword>
<keyword evidence="4 5" id="KW-0560">Oxidoreductase</keyword>
<keyword evidence="2 5" id="KW-0288">FMN</keyword>
<dbReference type="SUPFAM" id="SSF55469">
    <property type="entry name" value="FMN-dependent nitroreductase-like"/>
    <property type="match status" value="1"/>
</dbReference>
<dbReference type="PANTHER" id="PTHR43543">
    <property type="entry name" value="MALONIC SEMIALDEHYDE REDUCTASE RUTE-RELATED"/>
    <property type="match status" value="1"/>
</dbReference>
<comment type="cofactor">
    <cofactor evidence="5">
        <name>FMN</name>
        <dbReference type="ChEBI" id="CHEBI:58210"/>
    </cofactor>
</comment>
<dbReference type="Proteomes" id="UP000223606">
    <property type="component" value="Chromosome 1"/>
</dbReference>
<dbReference type="CDD" id="cd02148">
    <property type="entry name" value="RutE-like"/>
    <property type="match status" value="1"/>
</dbReference>
<gene>
    <name evidence="7" type="primary">rutE</name>
    <name evidence="7" type="ORF">HDIA_0621</name>
</gene>
<dbReference type="EMBL" id="LT960614">
    <property type="protein sequence ID" value="SON54162.1"/>
    <property type="molecule type" value="Genomic_DNA"/>
</dbReference>
<evidence type="ECO:0000256" key="2">
    <source>
        <dbReference type="ARBA" id="ARBA00022643"/>
    </source>
</evidence>
<dbReference type="HAMAP" id="MF_01204">
    <property type="entry name" value="Oxidoreductase_RutE_HadB"/>
    <property type="match status" value="1"/>
</dbReference>
<organism evidence="7 8">
    <name type="scientific">Hartmannibacter diazotrophicus</name>
    <dbReference type="NCBI Taxonomy" id="1482074"/>
    <lineage>
        <taxon>Bacteria</taxon>
        <taxon>Pseudomonadati</taxon>
        <taxon>Pseudomonadota</taxon>
        <taxon>Alphaproteobacteria</taxon>
        <taxon>Hyphomicrobiales</taxon>
        <taxon>Pleomorphomonadaceae</taxon>
        <taxon>Hartmannibacter</taxon>
    </lineage>
</organism>
<dbReference type="InterPro" id="IPR000415">
    <property type="entry name" value="Nitroreductase-like"/>
</dbReference>
<evidence type="ECO:0000256" key="1">
    <source>
        <dbReference type="ARBA" id="ARBA00022630"/>
    </source>
</evidence>
<evidence type="ECO:0000313" key="8">
    <source>
        <dbReference type="Proteomes" id="UP000223606"/>
    </source>
</evidence>
<keyword evidence="3 5" id="KW-0521">NADP</keyword>
<evidence type="ECO:0000256" key="5">
    <source>
        <dbReference type="HAMAP-Rule" id="MF_01204"/>
    </source>
</evidence>
<dbReference type="NCBIfam" id="NF003768">
    <property type="entry name" value="PRK05365.1"/>
    <property type="match status" value="1"/>
</dbReference>
<dbReference type="OrthoDB" id="9784375at2"/>
<keyword evidence="5" id="KW-0520">NAD</keyword>
<dbReference type="InterPro" id="IPR029479">
    <property type="entry name" value="Nitroreductase"/>
</dbReference>
<name>A0A2C9D1H4_9HYPH</name>
<dbReference type="GO" id="GO:0016491">
    <property type="term" value="F:oxidoreductase activity"/>
    <property type="evidence" value="ECO:0007669"/>
    <property type="project" value="UniProtKB-UniRule"/>
</dbReference>
<dbReference type="Pfam" id="PF00881">
    <property type="entry name" value="Nitroreductase"/>
    <property type="match status" value="1"/>
</dbReference>
<proteinExistence type="inferred from homology"/>
<evidence type="ECO:0000256" key="4">
    <source>
        <dbReference type="ARBA" id="ARBA00023002"/>
    </source>
</evidence>
<dbReference type="PANTHER" id="PTHR43543:SF1">
    <property type="entry name" value="MALONIC SEMIALDEHYDE REDUCTASE RUTE-RELATED"/>
    <property type="match status" value="1"/>
</dbReference>
<dbReference type="AlphaFoldDB" id="A0A2C9D1H4"/>
<protein>
    <recommendedName>
        <fullName evidence="5">Putative NADH dehydrogenase/NAD(P)H nitroreductase HDIA_0621</fullName>
        <ecNumber evidence="5">1.-.-.-</ecNumber>
    </recommendedName>
</protein>
<comment type="similarity">
    <text evidence="5">Belongs to the nitroreductase family. HadB/RutE subfamily.</text>
</comment>
<evidence type="ECO:0000259" key="6">
    <source>
        <dbReference type="Pfam" id="PF00881"/>
    </source>
</evidence>
<dbReference type="InterPro" id="IPR050461">
    <property type="entry name" value="Nitroreductase_HadB/RutE"/>
</dbReference>
<dbReference type="InterPro" id="IPR023936">
    <property type="entry name" value="RutE-like"/>
</dbReference>
<dbReference type="KEGG" id="hdi:HDIA_0621"/>
<accession>A0A2C9D1H4</accession>
<dbReference type="Gene3D" id="3.40.109.10">
    <property type="entry name" value="NADH Oxidase"/>
    <property type="match status" value="1"/>
</dbReference>